<keyword evidence="4" id="KW-0804">Transcription</keyword>
<protein>
    <recommendedName>
        <fullName evidence="8">TF-B3 domain-containing protein</fullName>
    </recommendedName>
</protein>
<keyword evidence="6" id="KW-0175">Coiled coil</keyword>
<dbReference type="PANTHER" id="PTHR31391:SF99">
    <property type="entry name" value="B3 DOMAIN-CONTAINING PROTEIN OS06G0194400"/>
    <property type="match status" value="1"/>
</dbReference>
<dbReference type="InterPro" id="IPR003340">
    <property type="entry name" value="B3_DNA-bd"/>
</dbReference>
<feature type="region of interest" description="Disordered" evidence="7">
    <location>
        <begin position="297"/>
        <end position="394"/>
    </location>
</feature>
<dbReference type="PANTHER" id="PTHR31391">
    <property type="entry name" value="B3 DOMAIN-CONTAINING PROTEIN OS11G0197600-RELATED"/>
    <property type="match status" value="1"/>
</dbReference>
<evidence type="ECO:0000256" key="1">
    <source>
        <dbReference type="ARBA" id="ARBA00004123"/>
    </source>
</evidence>
<keyword evidence="3" id="KW-0238">DNA-binding</keyword>
<feature type="region of interest" description="Disordered" evidence="7">
    <location>
        <begin position="108"/>
        <end position="154"/>
    </location>
</feature>
<gene>
    <name evidence="9" type="ORF">CITCOLO1_LOCUS7639</name>
</gene>
<keyword evidence="10" id="KW-1185">Reference proteome</keyword>
<feature type="domain" description="TF-B3" evidence="8">
    <location>
        <begin position="200"/>
        <end position="291"/>
    </location>
</feature>
<evidence type="ECO:0000313" key="9">
    <source>
        <dbReference type="EMBL" id="CAK9315810.1"/>
    </source>
</evidence>
<comment type="subcellular location">
    <subcellularLocation>
        <location evidence="1">Nucleus</location>
    </subcellularLocation>
</comment>
<feature type="coiled-coil region" evidence="6">
    <location>
        <begin position="78"/>
        <end position="105"/>
    </location>
</feature>
<feature type="compositionally biased region" description="Basic residues" evidence="7">
    <location>
        <begin position="348"/>
        <end position="361"/>
    </location>
</feature>
<keyword evidence="2" id="KW-0805">Transcription regulation</keyword>
<reference evidence="9 10" key="1">
    <citation type="submission" date="2024-03" db="EMBL/GenBank/DDBJ databases">
        <authorList>
            <person name="Gkanogiannis A."/>
            <person name="Becerra Lopez-Lavalle L."/>
        </authorList>
    </citation>
    <scope>NUCLEOTIDE SEQUENCE [LARGE SCALE GENOMIC DNA]</scope>
</reference>
<evidence type="ECO:0000256" key="7">
    <source>
        <dbReference type="SAM" id="MobiDB-lite"/>
    </source>
</evidence>
<feature type="compositionally biased region" description="Basic residues" evidence="7">
    <location>
        <begin position="383"/>
        <end position="394"/>
    </location>
</feature>
<accession>A0ABP0Y5S0</accession>
<evidence type="ECO:0000256" key="5">
    <source>
        <dbReference type="ARBA" id="ARBA00023242"/>
    </source>
</evidence>
<dbReference type="InterPro" id="IPR044837">
    <property type="entry name" value="REM16-like"/>
</dbReference>
<keyword evidence="5" id="KW-0539">Nucleus</keyword>
<proteinExistence type="predicted"/>
<evidence type="ECO:0000256" key="4">
    <source>
        <dbReference type="ARBA" id="ARBA00023163"/>
    </source>
</evidence>
<dbReference type="SMART" id="SM01019">
    <property type="entry name" value="B3"/>
    <property type="match status" value="1"/>
</dbReference>
<evidence type="ECO:0000256" key="2">
    <source>
        <dbReference type="ARBA" id="ARBA00023015"/>
    </source>
</evidence>
<dbReference type="Pfam" id="PF02362">
    <property type="entry name" value="B3"/>
    <property type="match status" value="1"/>
</dbReference>
<dbReference type="Proteomes" id="UP001642487">
    <property type="component" value="Chromosome 2"/>
</dbReference>
<sequence length="394" mass="44857">MGLPNKFRRPLVVNGFQAQCHVAEPWPLPTPFEFKSNYGALFIGARNSLSRAHHWKIEGNELQFSDGILQQKMVESNLTYEECRRQRLEENKKRMEELNLNKLADALKFSSPKSSPTKQLKRPRQPLDKSSFSVRRSSRFADKPPPNYKEVPVEPLPGIRRTYQRRDLLNRIYASHEERQYAIDRARDLQSSLESRCPSFVKPMLQSHVTGGFWLGLPVQFCKTHLPLEDEMLTLVDEDDNEFQTKYLADKTGLSGGWRGFSIDHQLVDGDALVFQLSKPTEFKVYIIRAYNLEDREDTNEDSDVTQLEKSGKRNTKSSGQSRANNSEDKGDNGEDSADVSQLEKSGKKTTKSSGRKSRANKSKDKADNGADLDVPELEKSGKRITRSSSKGKK</sequence>
<dbReference type="InterPro" id="IPR015300">
    <property type="entry name" value="DNA-bd_pseudobarrel_sf"/>
</dbReference>
<dbReference type="Gene3D" id="2.40.330.10">
    <property type="entry name" value="DNA-binding pseudobarrel domain"/>
    <property type="match status" value="1"/>
</dbReference>
<evidence type="ECO:0000259" key="8">
    <source>
        <dbReference type="PROSITE" id="PS50863"/>
    </source>
</evidence>
<dbReference type="SUPFAM" id="SSF101936">
    <property type="entry name" value="DNA-binding pseudobarrel domain"/>
    <property type="match status" value="1"/>
</dbReference>
<dbReference type="PROSITE" id="PS50863">
    <property type="entry name" value="B3"/>
    <property type="match status" value="1"/>
</dbReference>
<evidence type="ECO:0000256" key="3">
    <source>
        <dbReference type="ARBA" id="ARBA00023125"/>
    </source>
</evidence>
<evidence type="ECO:0000313" key="10">
    <source>
        <dbReference type="Proteomes" id="UP001642487"/>
    </source>
</evidence>
<dbReference type="EMBL" id="OZ021736">
    <property type="protein sequence ID" value="CAK9315810.1"/>
    <property type="molecule type" value="Genomic_DNA"/>
</dbReference>
<evidence type="ECO:0000256" key="6">
    <source>
        <dbReference type="SAM" id="Coils"/>
    </source>
</evidence>
<organism evidence="9 10">
    <name type="scientific">Citrullus colocynthis</name>
    <name type="common">colocynth</name>
    <dbReference type="NCBI Taxonomy" id="252529"/>
    <lineage>
        <taxon>Eukaryota</taxon>
        <taxon>Viridiplantae</taxon>
        <taxon>Streptophyta</taxon>
        <taxon>Embryophyta</taxon>
        <taxon>Tracheophyta</taxon>
        <taxon>Spermatophyta</taxon>
        <taxon>Magnoliopsida</taxon>
        <taxon>eudicotyledons</taxon>
        <taxon>Gunneridae</taxon>
        <taxon>Pentapetalae</taxon>
        <taxon>rosids</taxon>
        <taxon>fabids</taxon>
        <taxon>Cucurbitales</taxon>
        <taxon>Cucurbitaceae</taxon>
        <taxon>Benincaseae</taxon>
        <taxon>Citrullus</taxon>
    </lineage>
</organism>
<dbReference type="CDD" id="cd10017">
    <property type="entry name" value="B3_DNA"/>
    <property type="match status" value="1"/>
</dbReference>
<name>A0ABP0Y5S0_9ROSI</name>